<dbReference type="Proteomes" id="UP000663908">
    <property type="component" value="Chromosome"/>
</dbReference>
<dbReference type="Pfam" id="PF02801">
    <property type="entry name" value="Ketoacyl-synt_C"/>
    <property type="match status" value="1"/>
</dbReference>
<evidence type="ECO:0000256" key="8">
    <source>
        <dbReference type="ARBA" id="ARBA00023315"/>
    </source>
</evidence>
<dbReference type="Gene3D" id="3.30.70.3290">
    <property type="match status" value="1"/>
</dbReference>
<sequence>MSVPAEGKVVAALRASLLENERLRRLQDHLTQASREPIAVVSMACRYPGGVRSPEDLWHLLTHAGDAIGDFPTRRGWDLDNLFDPDPDTTGTSYAREGGFLHDADHFDAEFFGISPREALTIDPQQRLLLETAWETLERAGLDPTRLRGSRTGVFTGVMYGDYAARMIQRMPDGFEGHLGLGSAYSVASGRVSYTFGLEGPAVSVDTACSSSLVAMHLAAQALRTGECELALAGGVTVLATPTLFVEFSRQRGLAPDGRCKPFAAAADGTGWGEGAGLVLLERLSDAQRNGHPVLAVIRGSAVNQDGASSQLSAPNGPSQQRVIHQALTNAGLQPTEVDAVEAHGTGTRLGDPIEAQALLATYGQNRPDGRPLWLGSVKSNIGHTQAAAGIAGVIKMVQAIHHGILPKTLHIDQPTPHVDWESGAVKLLTEQTPWPDTGHPRRAAVSSFGISGTNAHLILEAAPAETPPTETPAEPAPAADGPAPWLLSARTPQALQAQAARLHTHLTHHPHLDTTTVARALATTRTHFDHRAAIIATDTADLLEGLTALANGETAPNTLHGRTADGRVAFVFPGQGSQWPGMASELLASSAPFRERIEACAKALAPYVDWSLTDVLRDSEAGPMLDRVDVVQPALFAVMVSLAEVWRSYGVRPDAVVGHSQGEIAAACVAGALSLDDAAAVVALRSRALTELGGTGTMASVPLPADRVAADLARHHDGRASVAAVNGPGTTVIAGDTDAVHRIVAAYREQGVRARTIHVDYASHSPHVERIRGRVLDALAHITPRPSTVPLYSTLTGSLLDTTAMDADYWYSNLRRTVRYEEAVRALRHSGHRLFIECSPHPVLTIGTQETLDDIGSERAGNGRGAGGGVALGTLRRDDGGRLRLLTSVAEAHVTANVVDWASHFAERPAARADLPTYAFQRESYWLDTPPAGSDVTSAGLAVADHPLLTAEAVLPEEQGTVLTGRLGLAVQPWLAEHTALDVTVLPPSALVELALYAGGRTGCAELADLSLDAPLLLPDQGALQLRVTVGASDPAGGRSVSVHTRAERAGSDTDWTRHATGRLVVADPAEPASLTAWPPPSASAVAVSGLYDRLVGAGVAHGPLFQGLRAAWRDDSAFYVEVDLPEDAEDTRFAVHPALLDAALHTVLLDSGDGPAIGGDGADRAGSGRVRWLRRVTGAALHSRAGSALRARLRPTGPGTYAMDLADPTGSPVATFAGLALEPVDPGRLHHDGASNDLLFQVEWSAVADPQTPPGEWAVLGPDGPAADDLAPADCPRYPDVAALTAALDAGLPVPRWVVLPCTETDTSGSDAAHRARTLAHEVLARAQEWLADERLASCCLVAVTRDAVGAIASDEVRDPGGAACWGLLRSAQTENPGRFRLVDLDHERTSVAALPTALACEEPQVAVRDGGLLVPRLVRALPPASGQAGPVVLDGEGTVLVTGGTGALGALVARHLVSRYGVQHLLLTSRRGPRAPGADELAAELTALGARVTVSACDVGDPAALAELLASVPVAHPLTAVVHTAGVLDDGVLSSLSSERLDTVLRPKADAAWHLHQQTRGAGLAAFVLFSSAAGTLGNPGQASYAAANAFLDSLARHRRSAGLPAVSLAWGLWEQGGAMTGDLDDADRARLNRQGAVALSAAEGLALFDAALGLDRPVLLPARFDMASLRATAADGTLAALLRTLVRVPARRTGPGTSGVPLVQRLTGLPDSEQHSLVLDLVKRQVAAVTGRSSAQDIGPDLSFKELGFDSLAAVELRNRLTATTGLRLPATLVFDYPNCDALAGHLLTLVGGERPSASDGLLAGLDAWEAAVLALPEQDERLSAVTDRLQALLWKLRAEPVPAGAEQTPVADLESASDDELFLVLDNELGLS</sequence>
<dbReference type="Pfam" id="PF00109">
    <property type="entry name" value="ketoacyl-synt"/>
    <property type="match status" value="1"/>
</dbReference>
<proteinExistence type="predicted"/>
<feature type="region of interest" description="Disordered" evidence="10">
    <location>
        <begin position="1036"/>
        <end position="1055"/>
    </location>
</feature>
<organism evidence="14 15">
    <name type="scientific">Streptomyces cyanogenus</name>
    <dbReference type="NCBI Taxonomy" id="80860"/>
    <lineage>
        <taxon>Bacteria</taxon>
        <taxon>Bacillati</taxon>
        <taxon>Actinomycetota</taxon>
        <taxon>Actinomycetes</taxon>
        <taxon>Kitasatosporales</taxon>
        <taxon>Streptomycetaceae</taxon>
        <taxon>Streptomyces</taxon>
    </lineage>
</organism>
<keyword evidence="7" id="KW-0511">Multifunctional enzyme</keyword>
<comment type="cofactor">
    <cofactor evidence="1">
        <name>pantetheine 4'-phosphate</name>
        <dbReference type="ChEBI" id="CHEBI:47942"/>
    </cofactor>
</comment>
<dbReference type="Gene3D" id="3.10.129.110">
    <property type="entry name" value="Polyketide synthase dehydratase"/>
    <property type="match status" value="1"/>
</dbReference>
<dbReference type="PANTHER" id="PTHR43775:SF51">
    <property type="entry name" value="INACTIVE PHENOLPHTHIOCEROL SYNTHESIS POLYKETIDE SYNTHASE TYPE I PKS1-RELATED"/>
    <property type="match status" value="1"/>
</dbReference>
<dbReference type="InterPro" id="IPR001227">
    <property type="entry name" value="Ac_transferase_dom_sf"/>
</dbReference>
<evidence type="ECO:0000256" key="7">
    <source>
        <dbReference type="ARBA" id="ARBA00023268"/>
    </source>
</evidence>
<dbReference type="Pfam" id="PF21089">
    <property type="entry name" value="PKS_DH_N"/>
    <property type="match status" value="1"/>
</dbReference>
<protein>
    <submittedName>
        <fullName evidence="14">Erythronolide synthase, modules 3 and 4</fullName>
        <ecNumber evidence="14">2.3.1.94</ecNumber>
    </submittedName>
</protein>
<dbReference type="InterPro" id="IPR016039">
    <property type="entry name" value="Thiolase-like"/>
</dbReference>
<dbReference type="SMART" id="SM01294">
    <property type="entry name" value="PKS_PP_betabranch"/>
    <property type="match status" value="1"/>
</dbReference>
<feature type="active site" description="Proton acceptor; for dehydratase activity" evidence="9">
    <location>
        <position position="979"/>
    </location>
</feature>
<dbReference type="InterPro" id="IPR049551">
    <property type="entry name" value="PKS_DH_C"/>
</dbReference>
<dbReference type="SMART" id="SM00826">
    <property type="entry name" value="PKS_DH"/>
    <property type="match status" value="1"/>
</dbReference>
<keyword evidence="4" id="KW-0597">Phosphoprotein</keyword>
<feature type="domain" description="Carrier" evidence="11">
    <location>
        <begin position="1720"/>
        <end position="1795"/>
    </location>
</feature>
<dbReference type="InterPro" id="IPR006162">
    <property type="entry name" value="Ppantetheine_attach_site"/>
</dbReference>
<dbReference type="SMART" id="SM00825">
    <property type="entry name" value="PKS_KS"/>
    <property type="match status" value="1"/>
</dbReference>
<dbReference type="InterPro" id="IPR049552">
    <property type="entry name" value="PKS_DH_N"/>
</dbReference>
<evidence type="ECO:0000256" key="1">
    <source>
        <dbReference type="ARBA" id="ARBA00001957"/>
    </source>
</evidence>
<dbReference type="InterPro" id="IPR013968">
    <property type="entry name" value="PKS_KR"/>
</dbReference>
<dbReference type="InterPro" id="IPR020807">
    <property type="entry name" value="PKS_DH"/>
</dbReference>
<dbReference type="PROSITE" id="PS50075">
    <property type="entry name" value="CARRIER"/>
    <property type="match status" value="1"/>
</dbReference>
<dbReference type="InterPro" id="IPR018201">
    <property type="entry name" value="Ketoacyl_synth_AS"/>
</dbReference>
<evidence type="ECO:0000256" key="4">
    <source>
        <dbReference type="ARBA" id="ARBA00022553"/>
    </source>
</evidence>
<dbReference type="Pfam" id="PF00550">
    <property type="entry name" value="PP-binding"/>
    <property type="match status" value="1"/>
</dbReference>
<evidence type="ECO:0000256" key="3">
    <source>
        <dbReference type="ARBA" id="ARBA00022450"/>
    </source>
</evidence>
<dbReference type="Pfam" id="PF14765">
    <property type="entry name" value="PS-DH"/>
    <property type="match status" value="1"/>
</dbReference>
<dbReference type="InterPro" id="IPR049900">
    <property type="entry name" value="PKS_mFAS_DH"/>
</dbReference>
<feature type="domain" description="Ketosynthase family 3 (KS3)" evidence="12">
    <location>
        <begin position="35"/>
        <end position="462"/>
    </location>
</feature>
<dbReference type="GO" id="GO:0047879">
    <property type="term" value="F:erythronolide synthase activity"/>
    <property type="evidence" value="ECO:0007669"/>
    <property type="project" value="UniProtKB-EC"/>
</dbReference>
<dbReference type="PANTHER" id="PTHR43775">
    <property type="entry name" value="FATTY ACID SYNTHASE"/>
    <property type="match status" value="1"/>
</dbReference>
<dbReference type="PROSITE" id="PS52019">
    <property type="entry name" value="PKS_MFAS_DH"/>
    <property type="match status" value="1"/>
</dbReference>
<dbReference type="Pfam" id="PF08659">
    <property type="entry name" value="KR"/>
    <property type="match status" value="1"/>
</dbReference>
<evidence type="ECO:0000259" key="12">
    <source>
        <dbReference type="PROSITE" id="PS52004"/>
    </source>
</evidence>
<feature type="domain" description="PKS/mFAS DH" evidence="13">
    <location>
        <begin position="947"/>
        <end position="1232"/>
    </location>
</feature>
<dbReference type="InterPro" id="IPR042104">
    <property type="entry name" value="PKS_dehydratase_sf"/>
</dbReference>
<dbReference type="InterPro" id="IPR020806">
    <property type="entry name" value="PKS_PP-bd"/>
</dbReference>
<dbReference type="EC" id="2.3.1.94" evidence="14"/>
<evidence type="ECO:0000256" key="2">
    <source>
        <dbReference type="ARBA" id="ARBA00004792"/>
    </source>
</evidence>
<dbReference type="Pfam" id="PF08990">
    <property type="entry name" value="Docking"/>
    <property type="match status" value="1"/>
</dbReference>
<evidence type="ECO:0000313" key="15">
    <source>
        <dbReference type="Proteomes" id="UP000663908"/>
    </source>
</evidence>
<evidence type="ECO:0000259" key="11">
    <source>
        <dbReference type="PROSITE" id="PS50075"/>
    </source>
</evidence>
<dbReference type="Pfam" id="PF00698">
    <property type="entry name" value="Acyl_transf_1"/>
    <property type="match status" value="1"/>
</dbReference>
<dbReference type="InterPro" id="IPR057326">
    <property type="entry name" value="KR_dom"/>
</dbReference>
<dbReference type="Gene3D" id="3.40.47.10">
    <property type="match status" value="1"/>
</dbReference>
<dbReference type="EMBL" id="CP071839">
    <property type="protein sequence ID" value="QTD96718.1"/>
    <property type="molecule type" value="Genomic_DNA"/>
</dbReference>
<dbReference type="PROSITE" id="PS00606">
    <property type="entry name" value="KS3_1"/>
    <property type="match status" value="1"/>
</dbReference>
<dbReference type="InterPro" id="IPR055123">
    <property type="entry name" value="SpnB-like_Rossmann"/>
</dbReference>
<dbReference type="Gene3D" id="1.10.1200.10">
    <property type="entry name" value="ACP-like"/>
    <property type="match status" value="1"/>
</dbReference>
<dbReference type="Pfam" id="PF16197">
    <property type="entry name" value="KAsynt_C_assoc"/>
    <property type="match status" value="1"/>
</dbReference>
<dbReference type="SMART" id="SM00823">
    <property type="entry name" value="PKS_PP"/>
    <property type="match status" value="1"/>
</dbReference>
<dbReference type="InterPro" id="IPR016035">
    <property type="entry name" value="Acyl_Trfase/lysoPLipase"/>
</dbReference>
<feature type="region of interest" description="C-terminal hotdog fold" evidence="9">
    <location>
        <begin position="1084"/>
        <end position="1232"/>
    </location>
</feature>
<evidence type="ECO:0000256" key="10">
    <source>
        <dbReference type="SAM" id="MobiDB-lite"/>
    </source>
</evidence>
<dbReference type="InterPro" id="IPR014031">
    <property type="entry name" value="Ketoacyl_synth_C"/>
</dbReference>
<gene>
    <name evidence="14" type="primary">eryA4</name>
    <name evidence="14" type="ORF">S1361_05110</name>
</gene>
<dbReference type="Gene3D" id="3.40.366.10">
    <property type="entry name" value="Malonyl-Coenzyme A Acyl Carrier Protein, domain 2"/>
    <property type="match status" value="1"/>
</dbReference>
<dbReference type="InterPro" id="IPR014030">
    <property type="entry name" value="Ketoacyl_synth_N"/>
</dbReference>
<dbReference type="SMART" id="SM00827">
    <property type="entry name" value="PKS_AT"/>
    <property type="match status" value="1"/>
</dbReference>
<dbReference type="SUPFAM" id="SSF51735">
    <property type="entry name" value="NAD(P)-binding Rossmann-fold domains"/>
    <property type="match status" value="2"/>
</dbReference>
<evidence type="ECO:0000259" key="13">
    <source>
        <dbReference type="PROSITE" id="PS52019"/>
    </source>
</evidence>
<dbReference type="InterPro" id="IPR036736">
    <property type="entry name" value="ACP-like_sf"/>
</dbReference>
<dbReference type="SUPFAM" id="SSF53901">
    <property type="entry name" value="Thiolase-like"/>
    <property type="match status" value="1"/>
</dbReference>
<name>A0ABX7TM87_STRCY</name>
<dbReference type="Gene3D" id="3.40.50.720">
    <property type="entry name" value="NAD(P)-binding Rossmann-like Domain"/>
    <property type="match status" value="1"/>
</dbReference>
<dbReference type="InterPro" id="IPR032821">
    <property type="entry name" value="PKS_assoc"/>
</dbReference>
<accession>A0ABX7TM87</accession>
<dbReference type="SUPFAM" id="SSF55048">
    <property type="entry name" value="Probable ACP-binding domain of malonyl-CoA ACP transacylase"/>
    <property type="match status" value="1"/>
</dbReference>
<keyword evidence="6" id="KW-0045">Antibiotic biosynthesis</keyword>
<dbReference type="InterPro" id="IPR036291">
    <property type="entry name" value="NAD(P)-bd_dom_sf"/>
</dbReference>
<dbReference type="InterPro" id="IPR015083">
    <property type="entry name" value="NorB/c/GfsB-D-like_docking"/>
</dbReference>
<dbReference type="SUPFAM" id="SSF47336">
    <property type="entry name" value="ACP-like"/>
    <property type="match status" value="1"/>
</dbReference>
<dbReference type="SUPFAM" id="SSF52151">
    <property type="entry name" value="FabD/lysophospholipase-like"/>
    <property type="match status" value="1"/>
</dbReference>
<dbReference type="InterPro" id="IPR050091">
    <property type="entry name" value="PKS_NRPS_Biosynth_Enz"/>
</dbReference>
<dbReference type="InterPro" id="IPR020841">
    <property type="entry name" value="PKS_Beta-ketoAc_synthase_dom"/>
</dbReference>
<keyword evidence="5 14" id="KW-0808">Transferase</keyword>
<dbReference type="InterPro" id="IPR009081">
    <property type="entry name" value="PP-bd_ACP"/>
</dbReference>
<dbReference type="PROSITE" id="PS52004">
    <property type="entry name" value="KS3_2"/>
    <property type="match status" value="1"/>
</dbReference>
<dbReference type="CDD" id="cd08956">
    <property type="entry name" value="KR_3_FAS_SDR_x"/>
    <property type="match status" value="1"/>
</dbReference>
<reference evidence="14 15" key="1">
    <citation type="submission" date="2021-03" db="EMBL/GenBank/DDBJ databases">
        <title>Complete genome sequence of Streptomyces cyanogenus S136, producer of anticancer angucycline landomycin A.</title>
        <authorList>
            <person name="Hrab P."/>
            <person name="Ruckert C."/>
            <person name="Busche T."/>
            <person name="Ostash I."/>
            <person name="Kalinowski J."/>
            <person name="Fedorenko V."/>
            <person name="Yushchuk O."/>
            <person name="Ostash B."/>
        </authorList>
    </citation>
    <scope>NUCLEOTIDE SEQUENCE [LARGE SCALE GENOMIC DNA]</scope>
    <source>
        <strain evidence="14 15">S136</strain>
    </source>
</reference>
<keyword evidence="3" id="KW-0596">Phosphopantetheine</keyword>
<dbReference type="InterPro" id="IPR014043">
    <property type="entry name" value="Acyl_transferase_dom"/>
</dbReference>
<feature type="compositionally biased region" description="Basic and acidic residues" evidence="10">
    <location>
        <begin position="1046"/>
        <end position="1055"/>
    </location>
</feature>
<dbReference type="Pfam" id="PF22953">
    <property type="entry name" value="SpnB_Rossmann"/>
    <property type="match status" value="1"/>
</dbReference>
<evidence type="ECO:0000256" key="5">
    <source>
        <dbReference type="ARBA" id="ARBA00022679"/>
    </source>
</evidence>
<dbReference type="InterPro" id="IPR016036">
    <property type="entry name" value="Malonyl_transacylase_ACP-bd"/>
</dbReference>
<dbReference type="SMART" id="SM00822">
    <property type="entry name" value="PKS_KR"/>
    <property type="match status" value="1"/>
</dbReference>
<dbReference type="CDD" id="cd00833">
    <property type="entry name" value="PKS"/>
    <property type="match status" value="1"/>
</dbReference>
<evidence type="ECO:0000313" key="14">
    <source>
        <dbReference type="EMBL" id="QTD96718.1"/>
    </source>
</evidence>
<feature type="active site" description="Proton donor; for dehydratase activity" evidence="9">
    <location>
        <position position="1143"/>
    </location>
</feature>
<keyword evidence="8 14" id="KW-0012">Acyltransferase</keyword>
<evidence type="ECO:0000256" key="6">
    <source>
        <dbReference type="ARBA" id="ARBA00023194"/>
    </source>
</evidence>
<keyword evidence="15" id="KW-1185">Reference proteome</keyword>
<evidence type="ECO:0000256" key="9">
    <source>
        <dbReference type="PROSITE-ProRule" id="PRU01363"/>
    </source>
</evidence>
<dbReference type="PROSITE" id="PS00012">
    <property type="entry name" value="PHOSPHOPANTETHEINE"/>
    <property type="match status" value="1"/>
</dbReference>
<comment type="pathway">
    <text evidence="2">Antibiotic biosynthesis.</text>
</comment>
<feature type="region of interest" description="N-terminal hotdog fold" evidence="9">
    <location>
        <begin position="947"/>
        <end position="1072"/>
    </location>
</feature>